<feature type="region of interest" description="Disordered" evidence="1">
    <location>
        <begin position="1"/>
        <end position="20"/>
    </location>
</feature>
<evidence type="ECO:0008006" key="4">
    <source>
        <dbReference type="Google" id="ProtNLM"/>
    </source>
</evidence>
<proteinExistence type="predicted"/>
<dbReference type="Proteomes" id="UP000321901">
    <property type="component" value="Unassembled WGS sequence"/>
</dbReference>
<dbReference type="EMBL" id="BJYL01000004">
    <property type="protein sequence ID" value="GEN82044.1"/>
    <property type="molecule type" value="Genomic_DNA"/>
</dbReference>
<gene>
    <name evidence="2" type="primary">ylqG</name>
    <name evidence="2" type="ORF">SLU01_03560</name>
</gene>
<dbReference type="AlphaFoldDB" id="A0A511Z3L6"/>
<comment type="caution">
    <text evidence="2">The sequence shown here is derived from an EMBL/GenBank/DDBJ whole genome shotgun (WGS) entry which is preliminary data.</text>
</comment>
<accession>A0A511Z3L6</accession>
<name>A0A511Z3L6_9BACL</name>
<evidence type="ECO:0000313" key="3">
    <source>
        <dbReference type="Proteomes" id="UP000321901"/>
    </source>
</evidence>
<keyword evidence="3" id="KW-1185">Reference proteome</keyword>
<evidence type="ECO:0000313" key="2">
    <source>
        <dbReference type="EMBL" id="GEN82044.1"/>
    </source>
</evidence>
<sequence length="632" mass="70521">MSHPSIPRLTAQSTMTSQKPLTLREGQMFHGQIKQLFPGQMAEVQIGGQKLMAKLEVPMKAGDAYYFQVKSTEPELQLKVVSGPLQESVGQSKQLLNLMESMQLPKSQEMQSLLNHFMKQKLPISREILLEAEQLLKTVPSALRNEALNSLQKLVEMKLPLNDVNFKSLIGVEAKEGLHTVIDTFKAALGSDEGVQPQLKDAILKTLAEMGKSMTATSERMLFSGAMQKLLDDNAPQMERFHVLQLMKNSGILPSTSSLANLQHVLHSSLVEQSSSTALVSSPEVRPATMTLESWQDVLKAVVNAKSEVAAARLDQMKISVQNDPVIQQQFKSQLIGLLNEMEKLPLSEMRFSTVSEQISKLLFRAVTDQSNSMQAKTEAAVTMMRVLQLENADAKLPELFRTMEQSQLPAVKELVQASQMAVEQAIDGKAMKEAMQTLFKVLGMNYEAGLLHREADFSKTAEMLKPQLVALLHDSSISPAVKEAAEMVVARMNGSMLHSTETGMNQQIVMQLPLELLGKRIDATLQWNGRMKDDGKIDPDYARILFYLDLESINKTVVDMQVQNRVIAVTIYNENEMLKVVGNRLQDKLKKGLEALDYQLSGISFKNFLEEEKGLKQPKLMTDHQGVDFRI</sequence>
<dbReference type="OrthoDB" id="2351076at2"/>
<reference evidence="2 3" key="1">
    <citation type="submission" date="2019-07" db="EMBL/GenBank/DDBJ databases">
        <title>Whole genome shotgun sequence of Sporosarcina luteola NBRC 105378.</title>
        <authorList>
            <person name="Hosoyama A."/>
            <person name="Uohara A."/>
            <person name="Ohji S."/>
            <person name="Ichikawa N."/>
        </authorList>
    </citation>
    <scope>NUCLEOTIDE SEQUENCE [LARGE SCALE GENOMIC DNA]</scope>
    <source>
        <strain evidence="2 3">NBRC 105378</strain>
    </source>
</reference>
<evidence type="ECO:0000256" key="1">
    <source>
        <dbReference type="SAM" id="MobiDB-lite"/>
    </source>
</evidence>
<organism evidence="2 3">
    <name type="scientific">Sporosarcina luteola</name>
    <dbReference type="NCBI Taxonomy" id="582850"/>
    <lineage>
        <taxon>Bacteria</taxon>
        <taxon>Bacillati</taxon>
        <taxon>Bacillota</taxon>
        <taxon>Bacilli</taxon>
        <taxon>Bacillales</taxon>
        <taxon>Caryophanaceae</taxon>
        <taxon>Sporosarcina</taxon>
    </lineage>
</organism>
<protein>
    <recommendedName>
        <fullName evidence="4">Flagellar hook-length control protein-like C-terminal domain-containing protein</fullName>
    </recommendedName>
</protein>
<feature type="compositionally biased region" description="Polar residues" evidence="1">
    <location>
        <begin position="10"/>
        <end position="20"/>
    </location>
</feature>